<organism evidence="1 2">
    <name type="scientific">Campylobacter concisus ATCC 51562</name>
    <dbReference type="NCBI Taxonomy" id="1242969"/>
    <lineage>
        <taxon>Bacteria</taxon>
        <taxon>Pseudomonadati</taxon>
        <taxon>Campylobacterota</taxon>
        <taxon>Epsilonproteobacteria</taxon>
        <taxon>Campylobacterales</taxon>
        <taxon>Campylobacteraceae</taxon>
        <taxon>Campylobacter</taxon>
    </lineage>
</organism>
<dbReference type="AlphaFoldDB" id="U2F4I3"/>
<protein>
    <submittedName>
        <fullName evidence="1">Uncharacterized protein</fullName>
    </submittedName>
</protein>
<reference evidence="1 2" key="1">
    <citation type="journal article" date="2013" name="BMC Genomics">
        <title>Comparative genomics of Campylobacter concisus isolates reveals genetic diversity and provides insights into disease association.</title>
        <authorList>
            <person name="Deshpande N.P."/>
            <person name="Kaakoush N.O."/>
            <person name="Wilkins M.R."/>
            <person name="Mitchell H.M."/>
        </authorList>
    </citation>
    <scope>NUCLEOTIDE SEQUENCE [LARGE SCALE GENOMIC DNA]</scope>
    <source>
        <strain evidence="1 2">ATCC 51562</strain>
    </source>
</reference>
<gene>
    <name evidence="1" type="ORF">ATCC51562_705</name>
</gene>
<accession>U2F4I3</accession>
<name>U2F4I3_9BACT</name>
<evidence type="ECO:0000313" key="1">
    <source>
        <dbReference type="EMBL" id="ERJ25122.1"/>
    </source>
</evidence>
<dbReference type="EMBL" id="ANNI01000009">
    <property type="protein sequence ID" value="ERJ25122.1"/>
    <property type="molecule type" value="Genomic_DNA"/>
</dbReference>
<sequence length="62" mass="6926">MPLVWHAVKDIAGFATKGTAVYHEKFIQNIVCHEQISRHLACFAKAFAKVKAVNFALHLFAS</sequence>
<comment type="caution">
    <text evidence="1">The sequence shown here is derived from an EMBL/GenBank/DDBJ whole genome shotgun (WGS) entry which is preliminary data.</text>
</comment>
<evidence type="ECO:0000313" key="2">
    <source>
        <dbReference type="Proteomes" id="UP000016627"/>
    </source>
</evidence>
<dbReference type="Proteomes" id="UP000016627">
    <property type="component" value="Unassembled WGS sequence"/>
</dbReference>
<dbReference type="PATRIC" id="fig|1242969.3.peg.1594"/>
<proteinExistence type="predicted"/>